<sequence>MSLLPLVFSDWWEDLDRPHSVFDQDFGLHVTPSDLLPLSSDVWAVRPYRKRLYRYRPYDRSLAKRSATSGVSTVQPNKDKFELTLDVQQFAPEEVIVKVVDKNVIVEGKHEEKQDEHGWISRQFVRRYLIPEQCDIDQLQSTLSSDGVLSIIVPRKESEPQEKKERIIKIQNTGQPALKDDDAISKAKNLQKEQSSQTQKSPVTQRGAEKTVKAA</sequence>
<feature type="binding site" evidence="3">
    <location>
        <position position="110"/>
    </location>
    <ligand>
        <name>Zn(2+)</name>
        <dbReference type="ChEBI" id="CHEBI:29105"/>
        <label>1</label>
    </ligand>
</feature>
<keyword evidence="3" id="KW-0862">Zinc</keyword>
<dbReference type="PANTHER" id="PTHR45640">
    <property type="entry name" value="HEAT SHOCK PROTEIN HSP-12.2-RELATED"/>
    <property type="match status" value="1"/>
</dbReference>
<name>A0AAJ7W7N0_CEPCN</name>
<dbReference type="InterPro" id="IPR002068">
    <property type="entry name" value="A-crystallin/Hsp20_dom"/>
</dbReference>
<keyword evidence="1" id="KW-0346">Stress response</keyword>
<dbReference type="SUPFAM" id="SSF49764">
    <property type="entry name" value="HSP20-like chaperones"/>
    <property type="match status" value="1"/>
</dbReference>
<dbReference type="PIRSF" id="PIRSF036514">
    <property type="entry name" value="Sm_HSP_B1"/>
    <property type="match status" value="1"/>
</dbReference>
<feature type="binding site" evidence="3">
    <location>
        <position position="117"/>
    </location>
    <ligand>
        <name>Zn(2+)</name>
        <dbReference type="ChEBI" id="CHEBI:29105"/>
        <label>1</label>
    </ligand>
</feature>
<dbReference type="AlphaFoldDB" id="A0AAJ7W7N0"/>
<dbReference type="GO" id="GO:0051082">
    <property type="term" value="F:unfolded protein binding"/>
    <property type="evidence" value="ECO:0007669"/>
    <property type="project" value="TreeGrafter"/>
</dbReference>
<feature type="region of interest" description="Disordered" evidence="6">
    <location>
        <begin position="170"/>
        <end position="215"/>
    </location>
</feature>
<dbReference type="GO" id="GO:0005634">
    <property type="term" value="C:nucleus"/>
    <property type="evidence" value="ECO:0007669"/>
    <property type="project" value="TreeGrafter"/>
</dbReference>
<dbReference type="PRINTS" id="PR00299">
    <property type="entry name" value="ACRYSTALLIN"/>
</dbReference>
<dbReference type="GO" id="GO:0005737">
    <property type="term" value="C:cytoplasm"/>
    <property type="evidence" value="ECO:0007669"/>
    <property type="project" value="TreeGrafter"/>
</dbReference>
<evidence type="ECO:0000313" key="10">
    <source>
        <dbReference type="RefSeq" id="XP_024947647.1"/>
    </source>
</evidence>
<dbReference type="GeneID" id="107274727"/>
<dbReference type="CDD" id="cd06526">
    <property type="entry name" value="metazoan_ACD"/>
    <property type="match status" value="1"/>
</dbReference>
<dbReference type="PANTHER" id="PTHR45640:SF13">
    <property type="entry name" value="HEAT SHOCK PROTEIN 22-RELATED"/>
    <property type="match status" value="1"/>
</dbReference>
<dbReference type="GO" id="GO:0042026">
    <property type="term" value="P:protein refolding"/>
    <property type="evidence" value="ECO:0007669"/>
    <property type="project" value="TreeGrafter"/>
</dbReference>
<evidence type="ECO:0000256" key="2">
    <source>
        <dbReference type="PIRNR" id="PIRNR036514"/>
    </source>
</evidence>
<evidence type="ECO:0000256" key="6">
    <source>
        <dbReference type="SAM" id="MobiDB-lite"/>
    </source>
</evidence>
<dbReference type="KEGG" id="ccin:107274727"/>
<gene>
    <name evidence="9 10" type="primary">LOC107274727</name>
</gene>
<feature type="binding site" evidence="3">
    <location>
        <position position="112"/>
    </location>
    <ligand>
        <name>Zn(2+)</name>
        <dbReference type="ChEBI" id="CHEBI:29105"/>
        <label>1</label>
    </ligand>
</feature>
<evidence type="ECO:0000313" key="8">
    <source>
        <dbReference type="Proteomes" id="UP000694920"/>
    </source>
</evidence>
<keyword evidence="8" id="KW-1185">Reference proteome</keyword>
<evidence type="ECO:0000256" key="3">
    <source>
        <dbReference type="PIRSR" id="PIRSR036514-1"/>
    </source>
</evidence>
<comment type="similarity">
    <text evidence="2 4 5">Belongs to the small heat shock protein (HSP20) family.</text>
</comment>
<dbReference type="GO" id="GO:0046872">
    <property type="term" value="F:metal ion binding"/>
    <property type="evidence" value="ECO:0007669"/>
    <property type="project" value="UniProtKB-KW"/>
</dbReference>
<dbReference type="InterPro" id="IPR008978">
    <property type="entry name" value="HSP20-like_chaperone"/>
</dbReference>
<feature type="domain" description="SHSP" evidence="7">
    <location>
        <begin position="62"/>
        <end position="171"/>
    </location>
</feature>
<accession>A0AAJ7W7N0</accession>
<evidence type="ECO:0000256" key="4">
    <source>
        <dbReference type="PROSITE-ProRule" id="PRU00285"/>
    </source>
</evidence>
<reference evidence="9 10" key="1">
    <citation type="submission" date="2025-04" db="UniProtKB">
        <authorList>
            <consortium name="RefSeq"/>
        </authorList>
    </citation>
    <scope>IDENTIFICATION</scope>
</reference>
<proteinExistence type="inferred from homology"/>
<dbReference type="Proteomes" id="UP000694920">
    <property type="component" value="Unplaced"/>
</dbReference>
<evidence type="ECO:0000256" key="5">
    <source>
        <dbReference type="RuleBase" id="RU003616"/>
    </source>
</evidence>
<evidence type="ECO:0000256" key="1">
    <source>
        <dbReference type="ARBA" id="ARBA00023016"/>
    </source>
</evidence>
<dbReference type="Gene3D" id="2.60.40.790">
    <property type="match status" value="1"/>
</dbReference>
<dbReference type="InterPro" id="IPR055269">
    <property type="entry name" value="Alpha-crystallin/HSP_16"/>
</dbReference>
<dbReference type="RefSeq" id="XP_015609636.1">
    <property type="nucleotide sequence ID" value="XM_015754150.2"/>
</dbReference>
<evidence type="ECO:0000313" key="9">
    <source>
        <dbReference type="RefSeq" id="XP_015609636.1"/>
    </source>
</evidence>
<keyword evidence="3" id="KW-0479">Metal-binding</keyword>
<organism evidence="8 10">
    <name type="scientific">Cephus cinctus</name>
    <name type="common">Wheat stem sawfly</name>
    <dbReference type="NCBI Taxonomy" id="211228"/>
    <lineage>
        <taxon>Eukaryota</taxon>
        <taxon>Metazoa</taxon>
        <taxon>Ecdysozoa</taxon>
        <taxon>Arthropoda</taxon>
        <taxon>Hexapoda</taxon>
        <taxon>Insecta</taxon>
        <taxon>Pterygota</taxon>
        <taxon>Neoptera</taxon>
        <taxon>Endopterygota</taxon>
        <taxon>Hymenoptera</taxon>
        <taxon>Cephoidea</taxon>
        <taxon>Cephidae</taxon>
        <taxon>Cephus</taxon>
    </lineage>
</organism>
<feature type="compositionally biased region" description="Polar residues" evidence="6">
    <location>
        <begin position="192"/>
        <end position="204"/>
    </location>
</feature>
<dbReference type="RefSeq" id="XP_024947647.1">
    <property type="nucleotide sequence ID" value="XM_025091879.1"/>
</dbReference>
<protein>
    <submittedName>
        <fullName evidence="9 10">Protein lethal(2)essential for life</fullName>
    </submittedName>
</protein>
<dbReference type="InterPro" id="IPR001436">
    <property type="entry name" value="Alpha-crystallin/sHSP_animal"/>
</dbReference>
<dbReference type="Pfam" id="PF00011">
    <property type="entry name" value="HSP20"/>
    <property type="match status" value="1"/>
</dbReference>
<dbReference type="GO" id="GO:0009408">
    <property type="term" value="P:response to heat"/>
    <property type="evidence" value="ECO:0007669"/>
    <property type="project" value="UniProtKB-ARBA"/>
</dbReference>
<dbReference type="PROSITE" id="PS01031">
    <property type="entry name" value="SHSP"/>
    <property type="match status" value="1"/>
</dbReference>
<evidence type="ECO:0000259" key="7">
    <source>
        <dbReference type="PROSITE" id="PS01031"/>
    </source>
</evidence>